<dbReference type="EMBL" id="AMCI01004055">
    <property type="protein sequence ID" value="EJW98888.1"/>
    <property type="molecule type" value="Genomic_DNA"/>
</dbReference>
<reference evidence="1" key="1">
    <citation type="journal article" date="2012" name="PLoS ONE">
        <title>Gene sets for utilization of primary and secondary nutrition supplies in the distal gut of endangered iberian lynx.</title>
        <authorList>
            <person name="Alcaide M."/>
            <person name="Messina E."/>
            <person name="Richter M."/>
            <person name="Bargiela R."/>
            <person name="Peplies J."/>
            <person name="Huws S.A."/>
            <person name="Newbold C.J."/>
            <person name="Golyshin P.N."/>
            <person name="Simon M.A."/>
            <person name="Lopez G."/>
            <person name="Yakimov M.M."/>
            <person name="Ferrer M."/>
        </authorList>
    </citation>
    <scope>NUCLEOTIDE SEQUENCE</scope>
</reference>
<dbReference type="AlphaFoldDB" id="J9FWH5"/>
<protein>
    <submittedName>
        <fullName evidence="1">Uncharacterized protein</fullName>
    </submittedName>
</protein>
<name>J9FWH5_9ZZZZ</name>
<sequence length="38" mass="4181">MLPIEVVGIRPTLPSPRSMILQTSTIATSMSRRLAMKP</sequence>
<evidence type="ECO:0000313" key="1">
    <source>
        <dbReference type="EMBL" id="EJW98888.1"/>
    </source>
</evidence>
<accession>J9FWH5</accession>
<gene>
    <name evidence="1" type="ORF">EVA_13002</name>
</gene>
<proteinExistence type="predicted"/>
<comment type="caution">
    <text evidence="1">The sequence shown here is derived from an EMBL/GenBank/DDBJ whole genome shotgun (WGS) entry which is preliminary data.</text>
</comment>
<organism evidence="1">
    <name type="scientific">gut metagenome</name>
    <dbReference type="NCBI Taxonomy" id="749906"/>
    <lineage>
        <taxon>unclassified sequences</taxon>
        <taxon>metagenomes</taxon>
        <taxon>organismal metagenomes</taxon>
    </lineage>
</organism>